<comment type="caution">
    <text evidence="1">The sequence shown here is derived from an EMBL/GenBank/DDBJ whole genome shotgun (WGS) entry which is preliminary data.</text>
</comment>
<dbReference type="Gene3D" id="1.25.40.20">
    <property type="entry name" value="Ankyrin repeat-containing domain"/>
    <property type="match status" value="1"/>
</dbReference>
<sequence>MDNAAGKNYLAAVKWLHDNRKEGCSPAAMVNAASKGYLDVVKYLYTEVDQLATDAAIYAAAKNGHVQVVEYLVANRCKDCKVETTGSIQAESDDHAMVAECPRSHGDWQEVCKEECKKDHKF</sequence>
<dbReference type="InterPro" id="IPR002110">
    <property type="entry name" value="Ankyrin_rpt"/>
</dbReference>
<name>A0A6G0MK71_9STRA</name>
<dbReference type="EMBL" id="QXGC01004110">
    <property type="protein sequence ID" value="KAE9171145.1"/>
    <property type="molecule type" value="Genomic_DNA"/>
</dbReference>
<organism evidence="1 2">
    <name type="scientific">Phytophthora fragariae</name>
    <dbReference type="NCBI Taxonomy" id="53985"/>
    <lineage>
        <taxon>Eukaryota</taxon>
        <taxon>Sar</taxon>
        <taxon>Stramenopiles</taxon>
        <taxon>Oomycota</taxon>
        <taxon>Peronosporomycetes</taxon>
        <taxon>Peronosporales</taxon>
        <taxon>Peronosporaceae</taxon>
        <taxon>Phytophthora</taxon>
    </lineage>
</organism>
<protein>
    <submittedName>
        <fullName evidence="1">Uncharacterized protein</fullName>
    </submittedName>
</protein>
<evidence type="ECO:0000313" key="2">
    <source>
        <dbReference type="Proteomes" id="UP000476176"/>
    </source>
</evidence>
<dbReference type="InterPro" id="IPR036770">
    <property type="entry name" value="Ankyrin_rpt-contain_sf"/>
</dbReference>
<dbReference type="PANTHER" id="PTHR46586">
    <property type="entry name" value="ANKYRIN REPEAT-CONTAINING PROTEIN"/>
    <property type="match status" value="1"/>
</dbReference>
<proteinExistence type="predicted"/>
<accession>A0A6G0MK71</accession>
<evidence type="ECO:0000313" key="1">
    <source>
        <dbReference type="EMBL" id="KAE9171145.1"/>
    </source>
</evidence>
<dbReference type="Proteomes" id="UP000476176">
    <property type="component" value="Unassembled WGS sequence"/>
</dbReference>
<dbReference type="Pfam" id="PF12796">
    <property type="entry name" value="Ank_2"/>
    <property type="match status" value="1"/>
</dbReference>
<dbReference type="InterPro" id="IPR052050">
    <property type="entry name" value="SecEffector_AnkRepeat"/>
</dbReference>
<dbReference type="SUPFAM" id="SSF140860">
    <property type="entry name" value="Pseudo ankyrin repeat-like"/>
    <property type="match status" value="1"/>
</dbReference>
<dbReference type="PANTHER" id="PTHR46586:SF3">
    <property type="entry name" value="ANKYRIN REPEAT-CONTAINING PROTEIN"/>
    <property type="match status" value="1"/>
</dbReference>
<dbReference type="AlphaFoldDB" id="A0A6G0MK71"/>
<reference evidence="1 2" key="1">
    <citation type="submission" date="2018-09" db="EMBL/GenBank/DDBJ databases">
        <title>Genomic investigation of the strawberry pathogen Phytophthora fragariae indicates pathogenicity is determined by transcriptional variation in three key races.</title>
        <authorList>
            <person name="Adams T.M."/>
            <person name="Armitage A.D."/>
            <person name="Sobczyk M.K."/>
            <person name="Bates H.J."/>
            <person name="Dunwell J.M."/>
            <person name="Nellist C.F."/>
            <person name="Harrison R.J."/>
        </authorList>
    </citation>
    <scope>NUCLEOTIDE SEQUENCE [LARGE SCALE GENOMIC DNA]</scope>
    <source>
        <strain evidence="1 2">BC-23</strain>
    </source>
</reference>
<gene>
    <name evidence="1" type="ORF">PF004_g27656</name>
</gene>